<organism evidence="1">
    <name type="scientific">termite gut metagenome</name>
    <dbReference type="NCBI Taxonomy" id="433724"/>
    <lineage>
        <taxon>unclassified sequences</taxon>
        <taxon>metagenomes</taxon>
        <taxon>organismal metagenomes</taxon>
    </lineage>
</organism>
<dbReference type="EMBL" id="SNRY01000068">
    <property type="protein sequence ID" value="KAA6348433.1"/>
    <property type="molecule type" value="Genomic_DNA"/>
</dbReference>
<evidence type="ECO:0000313" key="1">
    <source>
        <dbReference type="EMBL" id="KAA6348433.1"/>
    </source>
</evidence>
<name>A0A5J4ST86_9ZZZZ</name>
<accession>A0A5J4ST86</accession>
<proteinExistence type="predicted"/>
<comment type="caution">
    <text evidence="1">The sequence shown here is derived from an EMBL/GenBank/DDBJ whole genome shotgun (WGS) entry which is preliminary data.</text>
</comment>
<reference evidence="1" key="1">
    <citation type="submission" date="2019-03" db="EMBL/GenBank/DDBJ databases">
        <title>Single cell metagenomics reveals metabolic interactions within the superorganism composed of flagellate Streblomastix strix and complex community of Bacteroidetes bacteria on its surface.</title>
        <authorList>
            <person name="Treitli S.C."/>
            <person name="Kolisko M."/>
            <person name="Husnik F."/>
            <person name="Keeling P."/>
            <person name="Hampl V."/>
        </authorList>
    </citation>
    <scope>NUCLEOTIDE SEQUENCE</scope>
    <source>
        <strain evidence="1">STM</strain>
    </source>
</reference>
<protein>
    <submittedName>
        <fullName evidence="1">Uncharacterized protein</fullName>
    </submittedName>
</protein>
<sequence length="45" mass="5484">MYLYEVSLVVRENKDRLFRDKKKMFLRCDTSFIILHKVNKVYVGS</sequence>
<gene>
    <name evidence="1" type="ORF">EZS27_004125</name>
</gene>
<dbReference type="AlphaFoldDB" id="A0A5J4ST86"/>